<dbReference type="InterPro" id="IPR001650">
    <property type="entry name" value="Helicase_C-like"/>
</dbReference>
<dbReference type="Pfam" id="PF08463">
    <property type="entry name" value="EcoEI_R_C"/>
    <property type="match status" value="1"/>
</dbReference>
<dbReference type="GO" id="GO:0003677">
    <property type="term" value="F:DNA binding"/>
    <property type="evidence" value="ECO:0007669"/>
    <property type="project" value="InterPro"/>
</dbReference>
<dbReference type="SMART" id="SM00487">
    <property type="entry name" value="DEXDc"/>
    <property type="match status" value="1"/>
</dbReference>
<gene>
    <name evidence="3" type="ORF">PL9631_1080025</name>
</gene>
<dbReference type="Pfam" id="PF00271">
    <property type="entry name" value="Helicase_C"/>
    <property type="match status" value="1"/>
</dbReference>
<dbReference type="EMBL" id="CZCS02000011">
    <property type="protein sequence ID" value="VXD14236.1"/>
    <property type="molecule type" value="Genomic_DNA"/>
</dbReference>
<dbReference type="PROSITE" id="PS51194">
    <property type="entry name" value="HELICASE_CTER"/>
    <property type="match status" value="1"/>
</dbReference>
<dbReference type="GO" id="GO:0005829">
    <property type="term" value="C:cytosol"/>
    <property type="evidence" value="ECO:0007669"/>
    <property type="project" value="TreeGrafter"/>
</dbReference>
<dbReference type="Gene3D" id="3.40.50.300">
    <property type="entry name" value="P-loop containing nucleotide triphosphate hydrolases"/>
    <property type="match status" value="2"/>
</dbReference>
<feature type="domain" description="Helicase ATP-binding" evidence="1">
    <location>
        <begin position="164"/>
        <end position="350"/>
    </location>
</feature>
<dbReference type="NCBIfam" id="NF046051">
    <property type="entry name" value="restrict_EcoAI"/>
    <property type="match status" value="1"/>
</dbReference>
<comment type="caution">
    <text evidence="3">The sequence shown here is derived from an EMBL/GenBank/DDBJ whole genome shotgun (WGS) entry which is preliminary data.</text>
</comment>
<dbReference type="CDD" id="cd18799">
    <property type="entry name" value="SF2_C_EcoAI-like"/>
    <property type="match status" value="1"/>
</dbReference>
<dbReference type="OrthoDB" id="9802848at2"/>
<evidence type="ECO:0000259" key="2">
    <source>
        <dbReference type="PROSITE" id="PS51194"/>
    </source>
</evidence>
<protein>
    <submittedName>
        <fullName evidence="3">Type I RM system restriction subunit</fullName>
    </submittedName>
</protein>
<dbReference type="GO" id="GO:0006304">
    <property type="term" value="P:DNA modification"/>
    <property type="evidence" value="ECO:0007669"/>
    <property type="project" value="InterPro"/>
</dbReference>
<dbReference type="InterPro" id="IPR006935">
    <property type="entry name" value="Helicase/UvrB_N"/>
</dbReference>
<dbReference type="CDD" id="cd18032">
    <property type="entry name" value="DEXHc_RE_I_III_res"/>
    <property type="match status" value="1"/>
</dbReference>
<feature type="domain" description="Helicase C-terminal" evidence="2">
    <location>
        <begin position="414"/>
        <end position="585"/>
    </location>
</feature>
<dbReference type="Pfam" id="PF04851">
    <property type="entry name" value="ResIII"/>
    <property type="match status" value="1"/>
</dbReference>
<dbReference type="InterPro" id="IPR014001">
    <property type="entry name" value="Helicase_ATP-bd"/>
</dbReference>
<proteinExistence type="predicted"/>
<dbReference type="PANTHER" id="PTHR47396">
    <property type="entry name" value="TYPE I RESTRICTION ENZYME ECOKI R PROTEIN"/>
    <property type="match status" value="1"/>
</dbReference>
<dbReference type="InterPro" id="IPR027417">
    <property type="entry name" value="P-loop_NTPase"/>
</dbReference>
<dbReference type="GO" id="GO:0016787">
    <property type="term" value="F:hydrolase activity"/>
    <property type="evidence" value="ECO:0007669"/>
    <property type="project" value="InterPro"/>
</dbReference>
<dbReference type="InterPro" id="IPR013670">
    <property type="entry name" value="EcoEI_R_C_dom"/>
</dbReference>
<evidence type="ECO:0000313" key="4">
    <source>
        <dbReference type="Proteomes" id="UP000182190"/>
    </source>
</evidence>
<dbReference type="AlphaFoldDB" id="A0A7Z9BPH5"/>
<sequence length="789" mass="90876">MNETETRAELIDPALKAAGWGVIENSRIRREVIAPGLLIGNGKRANPQYSDYVLMYQGEKLAVIEAKKRDLPDTEGLGQAKIYAKKLETRFAYSTNGLRIYQVDMVTGVEGYINEYPTPEQLWSATFSEDNQWRDNFAVIPFEDRSGTYEARYYQHNAIKHVLEAIYHGQNRILLTMATGTGKTFIAFQLAWKLFQSRWNLSRQPTLRQGSVTARRPRILFLADRNILADQAYNSFSAFPDDALLRIDPEAIKKRDRVPKNASIFFTIFQTFMTGRDEEGNPTPKFSDYLPNFFDFIIIDECHRGGASDESTWRGILEYFSPAVQLGLTATPKRANNVDTYAYFGEPVYTYALTDGINDGFLTPFKVKQIETNLDEYIYSPEDELIEGAIDEARTYTEADFNRIIEIEDRERYRVQLFMEEIDQNQKTLVFCANQDHALAVRDLINQMKISSNPNYCVRVTANDGKLGEQYLKIFQDNEKNIPTILTTSQKLSTGVDARNVRNIVLMRPINSMIEFKQIIGRGTRLFDGKDYFTIYDFVNAYEHFNDDKWDGKPQEWVIVKTRRKPKELSTTNIDRDKAKDTNEITEVTRPKTIKIKIKLADGKERTFENRMSTSFWSPDGKPMNATEFVERLFGEIPELFKNENELRTIWGRPDTRKALLEGLAEKGYGEDQLTEISRLIDAEKSDLYDVLAYIAYAFPPMSRRERVLAHKSLIFSQYLGKQQEFIDFVLDQYIKAGVGELDRTKLPQLLELKYHTVRDAVEELGSVANISAVFIGFQQYLYSQDIAA</sequence>
<dbReference type="Gene3D" id="3.90.1570.30">
    <property type="match status" value="1"/>
</dbReference>
<dbReference type="PROSITE" id="PS51192">
    <property type="entry name" value="HELICASE_ATP_BIND_1"/>
    <property type="match status" value="1"/>
</dbReference>
<dbReference type="PANTHER" id="PTHR47396:SF1">
    <property type="entry name" value="ATP-DEPENDENT HELICASE IRC3-RELATED"/>
    <property type="match status" value="1"/>
</dbReference>
<accession>A0A7Z9BPH5</accession>
<reference evidence="3" key="1">
    <citation type="submission" date="2019-10" db="EMBL/GenBank/DDBJ databases">
        <authorList>
            <consortium name="Genoscope - CEA"/>
            <person name="William W."/>
        </authorList>
    </citation>
    <scope>NUCLEOTIDE SEQUENCE [LARGE SCALE GENOMIC DNA]</scope>
    <source>
        <strain evidence="3">BBR_PRJEB10994</strain>
    </source>
</reference>
<evidence type="ECO:0000313" key="3">
    <source>
        <dbReference type="EMBL" id="VXD14236.1"/>
    </source>
</evidence>
<keyword evidence="4" id="KW-1185">Reference proteome</keyword>
<organism evidence="3 4">
    <name type="scientific">Planktothrix paucivesiculata PCC 9631</name>
    <dbReference type="NCBI Taxonomy" id="671071"/>
    <lineage>
        <taxon>Bacteria</taxon>
        <taxon>Bacillati</taxon>
        <taxon>Cyanobacteriota</taxon>
        <taxon>Cyanophyceae</taxon>
        <taxon>Oscillatoriophycideae</taxon>
        <taxon>Oscillatoriales</taxon>
        <taxon>Microcoleaceae</taxon>
        <taxon>Planktothrix</taxon>
    </lineage>
</organism>
<dbReference type="GO" id="GO:0005524">
    <property type="term" value="F:ATP binding"/>
    <property type="evidence" value="ECO:0007669"/>
    <property type="project" value="InterPro"/>
</dbReference>
<dbReference type="InterPro" id="IPR050742">
    <property type="entry name" value="Helicase_Restrict-Modif_Enz"/>
</dbReference>
<name>A0A7Z9BPH5_9CYAN</name>
<evidence type="ECO:0000259" key="1">
    <source>
        <dbReference type="PROSITE" id="PS51192"/>
    </source>
</evidence>
<dbReference type="SUPFAM" id="SSF52540">
    <property type="entry name" value="P-loop containing nucleoside triphosphate hydrolases"/>
    <property type="match status" value="1"/>
</dbReference>
<dbReference type="Proteomes" id="UP000182190">
    <property type="component" value="Unassembled WGS sequence"/>
</dbReference>
<dbReference type="RefSeq" id="WP_083624517.1">
    <property type="nucleotide sequence ID" value="NZ_LR735028.1"/>
</dbReference>